<accession>A0A916EH39</accession>
<sequence>MSFTVNHWRVEVSDNDSESYLNSEHENFDSSLFSSYAVRQQANADHSRIPIQPSLSSANITFRAYFPSWQPSIKLLSNKGKVGTI</sequence>
<gene>
    <name evidence="1" type="ORF">CHRIB12_LOCUS20329</name>
</gene>
<evidence type="ECO:0000313" key="1">
    <source>
        <dbReference type="EMBL" id="CAB5387808.1"/>
    </source>
</evidence>
<dbReference type="Proteomes" id="UP000684084">
    <property type="component" value="Unassembled WGS sequence"/>
</dbReference>
<reference evidence="1" key="1">
    <citation type="submission" date="2020-05" db="EMBL/GenBank/DDBJ databases">
        <authorList>
            <person name="Rincon C."/>
            <person name="Sanders R I."/>
            <person name="Robbins C."/>
            <person name="Chaturvedi A."/>
        </authorList>
    </citation>
    <scope>NUCLEOTIDE SEQUENCE</scope>
    <source>
        <strain evidence="1">CHB12</strain>
    </source>
</reference>
<dbReference type="AlphaFoldDB" id="A0A916EH39"/>
<name>A0A916EH39_9GLOM</name>
<organism evidence="1 2">
    <name type="scientific">Rhizophagus irregularis</name>
    <dbReference type="NCBI Taxonomy" id="588596"/>
    <lineage>
        <taxon>Eukaryota</taxon>
        <taxon>Fungi</taxon>
        <taxon>Fungi incertae sedis</taxon>
        <taxon>Mucoromycota</taxon>
        <taxon>Glomeromycotina</taxon>
        <taxon>Glomeromycetes</taxon>
        <taxon>Glomerales</taxon>
        <taxon>Glomeraceae</taxon>
        <taxon>Rhizophagus</taxon>
    </lineage>
</organism>
<protein>
    <submittedName>
        <fullName evidence="1">Uncharacterized protein</fullName>
    </submittedName>
</protein>
<evidence type="ECO:0000313" key="2">
    <source>
        <dbReference type="Proteomes" id="UP000684084"/>
    </source>
</evidence>
<dbReference type="EMBL" id="CAGKOT010000059">
    <property type="protein sequence ID" value="CAB5387808.1"/>
    <property type="molecule type" value="Genomic_DNA"/>
</dbReference>
<dbReference type="OrthoDB" id="2447506at2759"/>
<comment type="caution">
    <text evidence="1">The sequence shown here is derived from an EMBL/GenBank/DDBJ whole genome shotgun (WGS) entry which is preliminary data.</text>
</comment>
<proteinExistence type="predicted"/>